<dbReference type="STRING" id="5762.D2W024"/>
<dbReference type="InterPro" id="IPR001806">
    <property type="entry name" value="Small_GTPase"/>
</dbReference>
<dbReference type="SUPFAM" id="SSF52540">
    <property type="entry name" value="P-loop containing nucleoside triphosphate hydrolases"/>
    <property type="match status" value="1"/>
</dbReference>
<dbReference type="SMART" id="SM00175">
    <property type="entry name" value="RAB"/>
    <property type="match status" value="1"/>
</dbReference>
<dbReference type="KEGG" id="ngr:NAEGRDRAFT_74704"/>
<dbReference type="GO" id="GO:0007165">
    <property type="term" value="P:signal transduction"/>
    <property type="evidence" value="ECO:0007669"/>
    <property type="project" value="InterPro"/>
</dbReference>
<dbReference type="NCBIfam" id="TIGR00231">
    <property type="entry name" value="small_GTP"/>
    <property type="match status" value="1"/>
</dbReference>
<gene>
    <name evidence="3" type="ORF">NAEGRDRAFT_74704</name>
</gene>
<keyword evidence="2" id="KW-0342">GTP-binding</keyword>
<proteinExistence type="predicted"/>
<evidence type="ECO:0000256" key="2">
    <source>
        <dbReference type="ARBA" id="ARBA00023134"/>
    </source>
</evidence>
<dbReference type="GO" id="GO:0003924">
    <property type="term" value="F:GTPase activity"/>
    <property type="evidence" value="ECO:0007669"/>
    <property type="project" value="InterPro"/>
</dbReference>
<dbReference type="Gene3D" id="3.40.50.300">
    <property type="entry name" value="P-loop containing nucleotide triphosphate hydrolases"/>
    <property type="match status" value="1"/>
</dbReference>
<dbReference type="InterPro" id="IPR020849">
    <property type="entry name" value="Small_GTPase_Ras-type"/>
</dbReference>
<evidence type="ECO:0000256" key="1">
    <source>
        <dbReference type="ARBA" id="ARBA00022741"/>
    </source>
</evidence>
<dbReference type="RefSeq" id="XP_002670241.1">
    <property type="nucleotide sequence ID" value="XM_002670195.1"/>
</dbReference>
<dbReference type="PROSITE" id="PS51419">
    <property type="entry name" value="RAB"/>
    <property type="match status" value="1"/>
</dbReference>
<dbReference type="GO" id="GO:0016020">
    <property type="term" value="C:membrane"/>
    <property type="evidence" value="ECO:0007669"/>
    <property type="project" value="InterPro"/>
</dbReference>
<dbReference type="InterPro" id="IPR027417">
    <property type="entry name" value="P-loop_NTPase"/>
</dbReference>
<keyword evidence="1" id="KW-0547">Nucleotide-binding</keyword>
<dbReference type="Proteomes" id="UP000006671">
    <property type="component" value="Unassembled WGS sequence"/>
</dbReference>
<dbReference type="InParanoid" id="D2W024"/>
<dbReference type="Pfam" id="PF00071">
    <property type="entry name" value="Ras"/>
    <property type="match status" value="1"/>
</dbReference>
<dbReference type="SMART" id="SM00173">
    <property type="entry name" value="RAS"/>
    <property type="match status" value="1"/>
</dbReference>
<dbReference type="GeneID" id="8863133"/>
<dbReference type="InterPro" id="IPR005225">
    <property type="entry name" value="Small_GTP-bd"/>
</dbReference>
<keyword evidence="4" id="KW-1185">Reference proteome</keyword>
<dbReference type="VEuPathDB" id="AmoebaDB:NAEGRDRAFT_74704"/>
<dbReference type="GO" id="GO:0005525">
    <property type="term" value="F:GTP binding"/>
    <property type="evidence" value="ECO:0007669"/>
    <property type="project" value="UniProtKB-KW"/>
</dbReference>
<evidence type="ECO:0000313" key="4">
    <source>
        <dbReference type="Proteomes" id="UP000006671"/>
    </source>
</evidence>
<dbReference type="eggNOG" id="KOG0395">
    <property type="taxonomic scope" value="Eukaryota"/>
</dbReference>
<evidence type="ECO:0000313" key="3">
    <source>
        <dbReference type="EMBL" id="EFC37497.1"/>
    </source>
</evidence>
<dbReference type="AlphaFoldDB" id="D2W024"/>
<accession>D2W024</accession>
<dbReference type="PANTHER" id="PTHR24070">
    <property type="entry name" value="RAS, DI-RAS, AND RHEB FAMILY MEMBERS OF SMALL GTPASE SUPERFAMILY"/>
    <property type="match status" value="1"/>
</dbReference>
<name>D2W024_NAEGR</name>
<dbReference type="SMART" id="SM00174">
    <property type="entry name" value="RHO"/>
    <property type="match status" value="1"/>
</dbReference>
<dbReference type="PRINTS" id="PR00449">
    <property type="entry name" value="RASTRNSFRMNG"/>
</dbReference>
<sequence>MRIVLLGRGGVGKSAITIQFCQHIFYPEYDPSIEDSYRKTAIVDNTQLIFDILDTAYLEYYSPMKEQYMHYAHAFIVVCDLTDRPTLVEVNSAVNDLVLAQDREVNDMPIVFALNKIDLLNDSDKKLATEEFSSEIRKIVNEFSLTNWKIMECSAKQRQNIDEIFMDLARRRQYYDIVDDFTLLQNITLENSQKKSISEHSRHKKCSLM</sequence>
<dbReference type="EMBL" id="GG738917">
    <property type="protein sequence ID" value="EFC37497.1"/>
    <property type="molecule type" value="Genomic_DNA"/>
</dbReference>
<protein>
    <submittedName>
        <fullName evidence="3">Ras family small GTPase</fullName>
    </submittedName>
</protein>
<reference evidence="3 4" key="1">
    <citation type="journal article" date="2010" name="Cell">
        <title>The genome of Naegleria gruberi illuminates early eukaryotic versatility.</title>
        <authorList>
            <person name="Fritz-Laylin L.K."/>
            <person name="Prochnik S.E."/>
            <person name="Ginger M.L."/>
            <person name="Dacks J.B."/>
            <person name="Carpenter M.L."/>
            <person name="Field M.C."/>
            <person name="Kuo A."/>
            <person name="Paredez A."/>
            <person name="Chapman J."/>
            <person name="Pham J."/>
            <person name="Shu S."/>
            <person name="Neupane R."/>
            <person name="Cipriano M."/>
            <person name="Mancuso J."/>
            <person name="Tu H."/>
            <person name="Salamov A."/>
            <person name="Lindquist E."/>
            <person name="Shapiro H."/>
            <person name="Lucas S."/>
            <person name="Grigoriev I.V."/>
            <person name="Cande W.Z."/>
            <person name="Fulton C."/>
            <person name="Rokhsar D.S."/>
            <person name="Dawson S.C."/>
        </authorList>
    </citation>
    <scope>NUCLEOTIDE SEQUENCE [LARGE SCALE GENOMIC DNA]</scope>
    <source>
        <strain evidence="3 4">NEG-M</strain>
    </source>
</reference>
<organism evidence="4">
    <name type="scientific">Naegleria gruberi</name>
    <name type="common">Amoeba</name>
    <dbReference type="NCBI Taxonomy" id="5762"/>
    <lineage>
        <taxon>Eukaryota</taxon>
        <taxon>Discoba</taxon>
        <taxon>Heterolobosea</taxon>
        <taxon>Tetramitia</taxon>
        <taxon>Eutetramitia</taxon>
        <taxon>Vahlkampfiidae</taxon>
        <taxon>Naegleria</taxon>
    </lineage>
</organism>
<dbReference type="PROSITE" id="PS51421">
    <property type="entry name" value="RAS"/>
    <property type="match status" value="1"/>
</dbReference>